<dbReference type="SMART" id="SM01014">
    <property type="entry name" value="ARID"/>
    <property type="match status" value="1"/>
</dbReference>
<dbReference type="PANTHER" id="PTHR15348:SF1">
    <property type="entry name" value="AT-RICH INTERACTIVE DOMAIN-CONTAINING PROTEIN 3A"/>
    <property type="match status" value="1"/>
</dbReference>
<dbReference type="EMBL" id="VWZI01014326">
    <property type="protein sequence ID" value="NXG48459.1"/>
    <property type="molecule type" value="Genomic_DNA"/>
</dbReference>
<organism evidence="12 13">
    <name type="scientific">Psilopogon haemacephalus</name>
    <name type="common">coppersmith barbet</name>
    <dbReference type="NCBI Taxonomy" id="2585815"/>
    <lineage>
        <taxon>Eukaryota</taxon>
        <taxon>Metazoa</taxon>
        <taxon>Chordata</taxon>
        <taxon>Craniata</taxon>
        <taxon>Vertebrata</taxon>
        <taxon>Euteleostomi</taxon>
        <taxon>Archelosauria</taxon>
        <taxon>Archosauria</taxon>
        <taxon>Dinosauria</taxon>
        <taxon>Saurischia</taxon>
        <taxon>Theropoda</taxon>
        <taxon>Coelurosauria</taxon>
        <taxon>Aves</taxon>
        <taxon>Neognathae</taxon>
        <taxon>Neoaves</taxon>
        <taxon>Telluraves</taxon>
        <taxon>Coraciimorphae</taxon>
        <taxon>Piciformes</taxon>
        <taxon>Megalaimidae</taxon>
        <taxon>Psilopogon</taxon>
    </lineage>
</organism>
<comment type="subunit">
    <text evidence="7">Interacts (via REKLES DOMAIN) with NPM1; the interaction mediates ARID3C nuclear shuttling.</text>
</comment>
<dbReference type="InterPro" id="IPR036431">
    <property type="entry name" value="ARID_dom_sf"/>
</dbReference>
<keyword evidence="4" id="KW-0804">Transcription</keyword>
<dbReference type="FunFam" id="1.10.150.60:FF:000007">
    <property type="entry name" value="AT-rich interactive domain-containing protein 3C"/>
    <property type="match status" value="1"/>
</dbReference>
<dbReference type="PANTHER" id="PTHR15348">
    <property type="entry name" value="AT-RICH INTERACTIVE DOMAIN-CONTAINING PROTEIN ARID DOMAIN- CONTAINING PROTEIN DEAD RINGER PROTEIN B-CELL REGULATOR OF IGH TRANSCRIPTION BRIGHT"/>
    <property type="match status" value="1"/>
</dbReference>
<protein>
    <recommendedName>
        <fullName evidence="8">AT-rich interactive domain-containing protein 3</fullName>
        <shortName evidence="8">ARID domain-containing protein</shortName>
    </recommendedName>
</protein>
<feature type="non-terminal residue" evidence="12">
    <location>
        <position position="591"/>
    </location>
</feature>
<feature type="region of interest" description="Disordered" evidence="9">
    <location>
        <begin position="466"/>
        <end position="491"/>
    </location>
</feature>
<dbReference type="Gene3D" id="1.10.150.60">
    <property type="entry name" value="ARID DNA-binding domain"/>
    <property type="match status" value="1"/>
</dbReference>
<evidence type="ECO:0000256" key="3">
    <source>
        <dbReference type="ARBA" id="ARBA00023125"/>
    </source>
</evidence>
<keyword evidence="3 8" id="KW-0238">DNA-binding</keyword>
<feature type="compositionally biased region" description="Low complexity" evidence="9">
    <location>
        <begin position="515"/>
        <end position="524"/>
    </location>
</feature>
<feature type="region of interest" description="Disordered" evidence="9">
    <location>
        <begin position="14"/>
        <end position="195"/>
    </location>
</feature>
<evidence type="ECO:0000256" key="1">
    <source>
        <dbReference type="ARBA" id="ARBA00004123"/>
    </source>
</evidence>
<evidence type="ECO:0000256" key="6">
    <source>
        <dbReference type="ARBA" id="ARBA00058617"/>
    </source>
</evidence>
<keyword evidence="5 8" id="KW-0539">Nucleus</keyword>
<feature type="domain" description="ARID" evidence="10">
    <location>
        <begin position="209"/>
        <end position="301"/>
    </location>
</feature>
<comment type="subcellular location">
    <subcellularLocation>
        <location evidence="1 8">Nucleus</location>
    </subcellularLocation>
</comment>
<dbReference type="InterPro" id="IPR023334">
    <property type="entry name" value="REKLES_domain"/>
</dbReference>
<evidence type="ECO:0000259" key="11">
    <source>
        <dbReference type="PROSITE" id="PS51486"/>
    </source>
</evidence>
<dbReference type="GO" id="GO:0005634">
    <property type="term" value="C:nucleus"/>
    <property type="evidence" value="ECO:0007669"/>
    <property type="project" value="UniProtKB-SubCell"/>
</dbReference>
<accession>A0A7K9C8S9</accession>
<feature type="compositionally biased region" description="Acidic residues" evidence="9">
    <location>
        <begin position="108"/>
        <end position="139"/>
    </location>
</feature>
<dbReference type="Pfam" id="PF01388">
    <property type="entry name" value="ARID"/>
    <property type="match status" value="1"/>
</dbReference>
<dbReference type="GO" id="GO:0006357">
    <property type="term" value="P:regulation of transcription by RNA polymerase II"/>
    <property type="evidence" value="ECO:0007669"/>
    <property type="project" value="InterPro"/>
</dbReference>
<feature type="domain" description="REKLES" evidence="11">
    <location>
        <begin position="415"/>
        <end position="514"/>
    </location>
</feature>
<name>A0A7K9C8S9_9PICI</name>
<evidence type="ECO:0000259" key="10">
    <source>
        <dbReference type="PROSITE" id="PS51011"/>
    </source>
</evidence>
<evidence type="ECO:0000256" key="8">
    <source>
        <dbReference type="RuleBase" id="RU369100"/>
    </source>
</evidence>
<feature type="region of interest" description="Disordered" evidence="9">
    <location>
        <begin position="511"/>
        <end position="591"/>
    </location>
</feature>
<dbReference type="InterPro" id="IPR001606">
    <property type="entry name" value="ARID_dom"/>
</dbReference>
<dbReference type="PROSITE" id="PS51486">
    <property type="entry name" value="REKLES"/>
    <property type="match status" value="1"/>
</dbReference>
<gene>
    <name evidence="12" type="primary">Arid3a_1</name>
    <name evidence="12" type="ORF">PSIHAE_R12657</name>
</gene>
<comment type="function">
    <text evidence="6">Transcription factor involved in monocyte-to-macrophage differentiation. Forms a complex with NPM1 to translocate to the nucleus, acting as a transcription factor that promotes the expression of the genes involved in macrophage differentiation, such as STAT3, STAT1 and JUNB.</text>
</comment>
<dbReference type="SUPFAM" id="SSF46774">
    <property type="entry name" value="ARID-like"/>
    <property type="match status" value="1"/>
</dbReference>
<feature type="compositionally biased region" description="Pro residues" evidence="9">
    <location>
        <begin position="38"/>
        <end position="51"/>
    </location>
</feature>
<dbReference type="GO" id="GO:0003677">
    <property type="term" value="F:DNA binding"/>
    <property type="evidence" value="ECO:0007669"/>
    <property type="project" value="UniProtKB-UniRule"/>
</dbReference>
<dbReference type="AlphaFoldDB" id="A0A7K9C8S9"/>
<feature type="non-terminal residue" evidence="12">
    <location>
        <position position="1"/>
    </location>
</feature>
<evidence type="ECO:0000256" key="4">
    <source>
        <dbReference type="ARBA" id="ARBA00023163"/>
    </source>
</evidence>
<feature type="compositionally biased region" description="Gly residues" evidence="9">
    <location>
        <begin position="544"/>
        <end position="568"/>
    </location>
</feature>
<reference evidence="12 13" key="1">
    <citation type="submission" date="2019-09" db="EMBL/GenBank/DDBJ databases">
        <title>Bird 10,000 Genomes (B10K) Project - Family phase.</title>
        <authorList>
            <person name="Zhang G."/>
        </authorList>
    </citation>
    <scope>NUCLEOTIDE SEQUENCE [LARGE SCALE GENOMIC DNA]</scope>
    <source>
        <strain evidence="12">B10K-DU-001-24</strain>
        <tissue evidence="12">Muscle</tissue>
    </source>
</reference>
<evidence type="ECO:0000313" key="13">
    <source>
        <dbReference type="Proteomes" id="UP000574528"/>
    </source>
</evidence>
<feature type="compositionally biased region" description="Polar residues" evidence="9">
    <location>
        <begin position="582"/>
        <end position="591"/>
    </location>
</feature>
<feature type="compositionally biased region" description="Low complexity" evidence="9">
    <location>
        <begin position="14"/>
        <end position="37"/>
    </location>
</feature>
<proteinExistence type="predicted"/>
<dbReference type="OrthoDB" id="10044343at2759"/>
<keyword evidence="13" id="KW-1185">Reference proteome</keyword>
<evidence type="ECO:0000256" key="9">
    <source>
        <dbReference type="SAM" id="MobiDB-lite"/>
    </source>
</evidence>
<feature type="compositionally biased region" description="Low complexity" evidence="9">
    <location>
        <begin position="78"/>
        <end position="93"/>
    </location>
</feature>
<evidence type="ECO:0000256" key="2">
    <source>
        <dbReference type="ARBA" id="ARBA00023015"/>
    </source>
</evidence>
<evidence type="ECO:0000256" key="7">
    <source>
        <dbReference type="ARBA" id="ARBA00065865"/>
    </source>
</evidence>
<comment type="caution">
    <text evidence="12">The sequence shown here is derived from an EMBL/GenBank/DDBJ whole genome shotgun (WGS) entry which is preliminary data.</text>
</comment>
<dbReference type="InterPro" id="IPR045147">
    <property type="entry name" value="ARI3A/B/C"/>
</dbReference>
<comment type="subunit">
    <text evidence="8">Homodimer.</text>
</comment>
<dbReference type="Proteomes" id="UP000574528">
    <property type="component" value="Unassembled WGS sequence"/>
</dbReference>
<dbReference type="SMART" id="SM00501">
    <property type="entry name" value="BRIGHT"/>
    <property type="match status" value="1"/>
</dbReference>
<evidence type="ECO:0000256" key="5">
    <source>
        <dbReference type="ARBA" id="ARBA00023242"/>
    </source>
</evidence>
<sequence length="591" mass="62355">MKLQAVMENLQRQQRARLQQALEARQQEQQQQRSTTPPTQPPPAPGQPPSSTPARGRGQDPAPVSSEEGAEPESAHIQRAQMAALAAMRAAAAGLSHSSSPGLSDESQASEEEERGEEEEEDGEYQQEMGSEEEEEELSAEAVRAGTGPLLLRKPPAPQHYRGEPQRLPGGQERLPSGLGHAQPPPPPPDHGDWTYEEQFKQLYELDGDPRRKEFLDDLFSFMQKRGTPVNRIPIMAKQVLDLYMLYTLVTEKGGLVEVINKKLWREITKGLNLPTSITSAAFTLRTHLGQASTTLLGKNLFLTSNLNLPCCNLEQFLLAQLDSGTGGAEHSQRVCTRHGGVPSWHARPQDTPGVVATCPSPSPRVPDCPLWPLAEEDSPIPISMPSRLPVSLAGHPVVAAQAAAVQVAAAAQAAALEQLREKLESGEPPEKKMALVTDEQQRLMQRALQQNLLAMTAQLPMSIRINSQSTRSPENRQDSATSLSSNGTNSISMSVEINGIVYTGVLFAQTPGPSSSSSSSSSSLPAYSKGNGGSSSSSSSSRSGGGSGSGGGGGGGGGGSGNGGNGGNVPPTAPANLAVPPSSTSNNASP</sequence>
<keyword evidence="2 8" id="KW-0805">Transcription regulation</keyword>
<dbReference type="PROSITE" id="PS51011">
    <property type="entry name" value="ARID"/>
    <property type="match status" value="1"/>
</dbReference>
<evidence type="ECO:0000313" key="12">
    <source>
        <dbReference type="EMBL" id="NXG48459.1"/>
    </source>
</evidence>